<dbReference type="CDD" id="cd00038">
    <property type="entry name" value="CAP_ED"/>
    <property type="match status" value="1"/>
</dbReference>
<protein>
    <submittedName>
        <fullName evidence="6">Crp/Fnr family transcriptional regulator</fullName>
    </submittedName>
</protein>
<dbReference type="Pfam" id="PF00027">
    <property type="entry name" value="cNMP_binding"/>
    <property type="match status" value="1"/>
</dbReference>
<dbReference type="RefSeq" id="WP_163681833.1">
    <property type="nucleotide sequence ID" value="NZ_JAAIYP010000042.1"/>
</dbReference>
<evidence type="ECO:0000256" key="2">
    <source>
        <dbReference type="ARBA" id="ARBA00023125"/>
    </source>
</evidence>
<dbReference type="GO" id="GO:0005829">
    <property type="term" value="C:cytosol"/>
    <property type="evidence" value="ECO:0007669"/>
    <property type="project" value="TreeGrafter"/>
</dbReference>
<name>A0A7C9V1D4_9PROT</name>
<feature type="domain" description="Cyclic nucleotide-binding" evidence="4">
    <location>
        <begin position="1"/>
        <end position="72"/>
    </location>
</feature>
<dbReference type="Gene3D" id="2.60.120.10">
    <property type="entry name" value="Jelly Rolls"/>
    <property type="match status" value="1"/>
</dbReference>
<evidence type="ECO:0000256" key="1">
    <source>
        <dbReference type="ARBA" id="ARBA00023015"/>
    </source>
</evidence>
<dbReference type="SMART" id="SM00419">
    <property type="entry name" value="HTH_CRP"/>
    <property type="match status" value="1"/>
</dbReference>
<dbReference type="InterPro" id="IPR018490">
    <property type="entry name" value="cNMP-bd_dom_sf"/>
</dbReference>
<accession>A0A7C9V1D4</accession>
<dbReference type="PANTHER" id="PTHR24567">
    <property type="entry name" value="CRP FAMILY TRANSCRIPTIONAL REGULATORY PROTEIN"/>
    <property type="match status" value="1"/>
</dbReference>
<dbReference type="PANTHER" id="PTHR24567:SF74">
    <property type="entry name" value="HTH-TYPE TRANSCRIPTIONAL REGULATOR ARCR"/>
    <property type="match status" value="1"/>
</dbReference>
<reference evidence="6 7" key="1">
    <citation type="submission" date="2020-02" db="EMBL/GenBank/DDBJ databases">
        <authorList>
            <person name="Dziuba M."/>
            <person name="Kuznetsov B."/>
            <person name="Mardanov A."/>
            <person name="Ravin N."/>
            <person name="Grouzdev D."/>
        </authorList>
    </citation>
    <scope>NUCLEOTIDE SEQUENCE [LARGE SCALE GENOMIC DNA]</scope>
    <source>
        <strain evidence="6 7">SpK</strain>
    </source>
</reference>
<dbReference type="InterPro" id="IPR012318">
    <property type="entry name" value="HTH_CRP"/>
</dbReference>
<dbReference type="SUPFAM" id="SSF51206">
    <property type="entry name" value="cAMP-binding domain-like"/>
    <property type="match status" value="1"/>
</dbReference>
<evidence type="ECO:0000256" key="3">
    <source>
        <dbReference type="ARBA" id="ARBA00023163"/>
    </source>
</evidence>
<dbReference type="GO" id="GO:0003700">
    <property type="term" value="F:DNA-binding transcription factor activity"/>
    <property type="evidence" value="ECO:0007669"/>
    <property type="project" value="TreeGrafter"/>
</dbReference>
<gene>
    <name evidence="6" type="ORF">G4223_15990</name>
</gene>
<feature type="domain" description="HTH crp-type" evidence="5">
    <location>
        <begin position="126"/>
        <end position="191"/>
    </location>
</feature>
<dbReference type="SUPFAM" id="SSF46785">
    <property type="entry name" value="Winged helix' DNA-binding domain"/>
    <property type="match status" value="1"/>
</dbReference>
<sequence>MAGEILTLLKNLVPVPRTLAAGEVLFSFGEQTSALFHVERGTLRLSWAGVPLHTAEAGSFCAEWALFTETCPCDGVAVTDCTVLAFNRTQVLLQLRAHPDIALAFAAILARDLHRARGRLELVRQKSARDRVLGYLVRAGAADRPVTLPRTLTEVAHDIGITREALYRTLARLVKDGLLRREGTRTFRLAP</sequence>
<dbReference type="Pfam" id="PF13545">
    <property type="entry name" value="HTH_Crp_2"/>
    <property type="match status" value="1"/>
</dbReference>
<dbReference type="EMBL" id="JAAIYP010000042">
    <property type="protein sequence ID" value="NFV81611.1"/>
    <property type="molecule type" value="Genomic_DNA"/>
</dbReference>
<keyword evidence="3" id="KW-0804">Transcription</keyword>
<evidence type="ECO:0000259" key="4">
    <source>
        <dbReference type="PROSITE" id="PS50042"/>
    </source>
</evidence>
<dbReference type="Proteomes" id="UP000480684">
    <property type="component" value="Unassembled WGS sequence"/>
</dbReference>
<keyword evidence="1" id="KW-0805">Transcription regulation</keyword>
<organism evidence="6 7">
    <name type="scientific">Magnetospirillum aberrantis SpK</name>
    <dbReference type="NCBI Taxonomy" id="908842"/>
    <lineage>
        <taxon>Bacteria</taxon>
        <taxon>Pseudomonadati</taxon>
        <taxon>Pseudomonadota</taxon>
        <taxon>Alphaproteobacteria</taxon>
        <taxon>Rhodospirillales</taxon>
        <taxon>Rhodospirillaceae</taxon>
        <taxon>Magnetospirillum</taxon>
    </lineage>
</organism>
<dbReference type="InterPro" id="IPR014710">
    <property type="entry name" value="RmlC-like_jellyroll"/>
</dbReference>
<evidence type="ECO:0000259" key="5">
    <source>
        <dbReference type="PROSITE" id="PS51063"/>
    </source>
</evidence>
<dbReference type="PROSITE" id="PS51063">
    <property type="entry name" value="HTH_CRP_2"/>
    <property type="match status" value="1"/>
</dbReference>
<proteinExistence type="predicted"/>
<dbReference type="AlphaFoldDB" id="A0A7C9V1D4"/>
<keyword evidence="7" id="KW-1185">Reference proteome</keyword>
<dbReference type="PROSITE" id="PS50042">
    <property type="entry name" value="CNMP_BINDING_3"/>
    <property type="match status" value="1"/>
</dbReference>
<dbReference type="InterPro" id="IPR000595">
    <property type="entry name" value="cNMP-bd_dom"/>
</dbReference>
<dbReference type="InterPro" id="IPR036390">
    <property type="entry name" value="WH_DNA-bd_sf"/>
</dbReference>
<dbReference type="InterPro" id="IPR050397">
    <property type="entry name" value="Env_Response_Regulators"/>
</dbReference>
<keyword evidence="2" id="KW-0238">DNA-binding</keyword>
<evidence type="ECO:0000313" key="7">
    <source>
        <dbReference type="Proteomes" id="UP000480684"/>
    </source>
</evidence>
<comment type="caution">
    <text evidence="6">The sequence shown here is derived from an EMBL/GenBank/DDBJ whole genome shotgun (WGS) entry which is preliminary data.</text>
</comment>
<evidence type="ECO:0000313" key="6">
    <source>
        <dbReference type="EMBL" id="NFV81611.1"/>
    </source>
</evidence>
<dbReference type="GO" id="GO:0003677">
    <property type="term" value="F:DNA binding"/>
    <property type="evidence" value="ECO:0007669"/>
    <property type="project" value="UniProtKB-KW"/>
</dbReference>